<comment type="caution">
    <text evidence="2">The sequence shown here is derived from an EMBL/GenBank/DDBJ whole genome shotgun (WGS) entry which is preliminary data.</text>
</comment>
<dbReference type="EMBL" id="LUKY01000028">
    <property type="protein sequence ID" value="OIZ95970.1"/>
    <property type="molecule type" value="Genomic_DNA"/>
</dbReference>
<feature type="coiled-coil region" evidence="1">
    <location>
        <begin position="5"/>
        <end position="32"/>
    </location>
</feature>
<dbReference type="Proteomes" id="UP000183924">
    <property type="component" value="Unassembled WGS sequence"/>
</dbReference>
<proteinExistence type="predicted"/>
<evidence type="ECO:0000313" key="2">
    <source>
        <dbReference type="EMBL" id="OIZ95970.1"/>
    </source>
</evidence>
<sequence length="428" mass="49140">MYPLSNLKQIKDENLQQELDELQTKTAELERYHNFAEVDDLLEESKNIIASEKNVEVIAQSSKKIDSIMKLLTQPIQERMNQLIFLKNLIEAYCDQTEVQSLNSTLAIQEKKLKIEITKKIIDSQEIKNQFFKIDAICHKNLKKIIGKIKQRLLELEKSCDDRYKAYLNNQLEIISLSEKEINEKVTEMPACFATIKFVIESINEFESSHKLFIHLIHSFNSSKEHYQKLTDILFNSAVITLCKRGLEIQIKLLNNNFSKFDPRSQLLEDLNTDLQSLNQETKQLIKLSSEELKLKHNNLMNLVKNSNEALTAHNKKLSYSSTQIAMNKSIAIKLIKDKIDLLLNTEINFEDNASSQAVIDKISELKQTIKDAKGILSEYRGISFLRCVATLWGGGKVTSQGLVNTLEEQLTDFPINKTRLSPSIKTC</sequence>
<keyword evidence="1" id="KW-0175">Coiled coil</keyword>
<protein>
    <submittedName>
        <fullName evidence="2">Uncharacterized protein</fullName>
    </submittedName>
</protein>
<evidence type="ECO:0000313" key="3">
    <source>
        <dbReference type="Proteomes" id="UP000183924"/>
    </source>
</evidence>
<accession>A0A1J8NM39</accession>
<dbReference type="RefSeq" id="WP_071661949.1">
    <property type="nucleotide sequence ID" value="NZ_LUKY01000028.1"/>
</dbReference>
<organism evidence="2 3">
    <name type="scientific">Candidatus Rickettsiella isopodorum</name>
    <dbReference type="NCBI Taxonomy" id="1225476"/>
    <lineage>
        <taxon>Bacteria</taxon>
        <taxon>Pseudomonadati</taxon>
        <taxon>Pseudomonadota</taxon>
        <taxon>Gammaproteobacteria</taxon>
        <taxon>Legionellales</taxon>
        <taxon>Coxiellaceae</taxon>
        <taxon>Rickettsiella</taxon>
    </lineage>
</organism>
<evidence type="ECO:0000256" key="1">
    <source>
        <dbReference type="SAM" id="Coils"/>
    </source>
</evidence>
<name>A0A1J8NM39_9COXI</name>
<gene>
    <name evidence="2" type="ORF">A1D18_00935</name>
</gene>
<dbReference type="AlphaFoldDB" id="A0A1J8NM39"/>
<keyword evidence="3" id="KW-1185">Reference proteome</keyword>
<dbReference type="STRING" id="1225476.A1D18_00935"/>
<reference evidence="2 3" key="1">
    <citation type="submission" date="2016-03" db="EMBL/GenBank/DDBJ databases">
        <title>Comparative genomics of Rickettsiella.</title>
        <authorList>
            <person name="Chandler C."/>
            <person name="Wang Y."/>
        </authorList>
    </citation>
    <scope>NUCLEOTIDE SEQUENCE [LARGE SCALE GENOMIC DNA]</scope>
    <source>
        <strain evidence="2 3">RCFS May 2013</strain>
    </source>
</reference>